<comment type="caution">
    <text evidence="2">The sequence shown here is derived from an EMBL/GenBank/DDBJ whole genome shotgun (WGS) entry which is preliminary data.</text>
</comment>
<feature type="transmembrane region" description="Helical" evidence="1">
    <location>
        <begin position="12"/>
        <end position="32"/>
    </location>
</feature>
<protein>
    <submittedName>
        <fullName evidence="2">Zinc-dependent peptidase</fullName>
    </submittedName>
</protein>
<evidence type="ECO:0000313" key="3">
    <source>
        <dbReference type="Proteomes" id="UP001500459"/>
    </source>
</evidence>
<keyword evidence="1" id="KW-0812">Transmembrane</keyword>
<keyword evidence="1" id="KW-1133">Transmembrane helix</keyword>
<proteinExistence type="predicted"/>
<dbReference type="PANTHER" id="PTHR30164:SF2">
    <property type="entry name" value="PROTEIN MTFA"/>
    <property type="match status" value="1"/>
</dbReference>
<dbReference type="InterPro" id="IPR010384">
    <property type="entry name" value="MtfA_fam"/>
</dbReference>
<accession>A0ABP7XA97</accession>
<keyword evidence="3" id="KW-1185">Reference proteome</keyword>
<evidence type="ECO:0000256" key="1">
    <source>
        <dbReference type="SAM" id="Phobius"/>
    </source>
</evidence>
<dbReference type="Gene3D" id="3.40.390.10">
    <property type="entry name" value="Collagenase (Catalytic Domain)"/>
    <property type="match status" value="1"/>
</dbReference>
<dbReference type="InterPro" id="IPR024079">
    <property type="entry name" value="MetalloPept_cat_dom_sf"/>
</dbReference>
<dbReference type="PANTHER" id="PTHR30164">
    <property type="entry name" value="MTFA PEPTIDASE"/>
    <property type="match status" value="1"/>
</dbReference>
<dbReference type="Proteomes" id="UP001500459">
    <property type="component" value="Unassembled WGS sequence"/>
</dbReference>
<name>A0ABP7XA97_9FLAO</name>
<keyword evidence="1" id="KW-0472">Membrane</keyword>
<dbReference type="CDD" id="cd20170">
    <property type="entry name" value="Peptidase_M90-like"/>
    <property type="match status" value="1"/>
</dbReference>
<organism evidence="2 3">
    <name type="scientific">Aquimarina addita</name>
    <dbReference type="NCBI Taxonomy" id="870485"/>
    <lineage>
        <taxon>Bacteria</taxon>
        <taxon>Pseudomonadati</taxon>
        <taxon>Bacteroidota</taxon>
        <taxon>Flavobacteriia</taxon>
        <taxon>Flavobacteriales</taxon>
        <taxon>Flavobacteriaceae</taxon>
        <taxon>Aquimarina</taxon>
    </lineage>
</organism>
<gene>
    <name evidence="2" type="ORF">GCM10022393_05110</name>
</gene>
<dbReference type="EMBL" id="BAABCW010000001">
    <property type="protein sequence ID" value="GAA4108787.1"/>
    <property type="molecule type" value="Genomic_DNA"/>
</dbReference>
<dbReference type="Pfam" id="PF06167">
    <property type="entry name" value="Peptidase_M90"/>
    <property type="match status" value="1"/>
</dbReference>
<reference evidence="3" key="1">
    <citation type="journal article" date="2019" name="Int. J. Syst. Evol. Microbiol.">
        <title>The Global Catalogue of Microorganisms (GCM) 10K type strain sequencing project: providing services to taxonomists for standard genome sequencing and annotation.</title>
        <authorList>
            <consortium name="The Broad Institute Genomics Platform"/>
            <consortium name="The Broad Institute Genome Sequencing Center for Infectious Disease"/>
            <person name="Wu L."/>
            <person name="Ma J."/>
        </authorList>
    </citation>
    <scope>NUCLEOTIDE SEQUENCE [LARGE SCALE GENOMIC DNA]</scope>
    <source>
        <strain evidence="3">JCM 17106</strain>
    </source>
</reference>
<sequence length="278" mass="32977">MYIQTTPEPVIPGFFGIALVIGVVSICAYYVAKYLETIYVKFYHKPFFVHFYPVLKTMPHHLQPFLETNVLYNRLDTREKKYFKHRIVKCIDSITFVGREGLIIDDDKRMQVAMMVVQLTFGMRNYLLHYVDTVILYPTSYYSILNKTKNNGEFNPRSKVLAFSWEHFKQGNLHQNDGVNLGIHEVTHAIHYESLKSHHISFEIFHDTFLELEQYLSSVTIRNKIVSTKILRDYAYTDKFEFIAVLVEVFMESPEKLKQQFPKIYAYVVKMLNFRYFE</sequence>
<evidence type="ECO:0000313" key="2">
    <source>
        <dbReference type="EMBL" id="GAA4108787.1"/>
    </source>
</evidence>
<dbReference type="SUPFAM" id="SSF55486">
    <property type="entry name" value="Metalloproteases ('zincins'), catalytic domain"/>
    <property type="match status" value="1"/>
</dbReference>